<protein>
    <submittedName>
        <fullName evidence="2">Uncharacterized protein</fullName>
    </submittedName>
</protein>
<keyword evidence="3" id="KW-1185">Reference proteome</keyword>
<evidence type="ECO:0000313" key="2">
    <source>
        <dbReference type="EMBL" id="CAI6265693.1"/>
    </source>
</evidence>
<comment type="caution">
    <text evidence="2">The sequence shown here is derived from an EMBL/GenBank/DDBJ whole genome shotgun (WGS) entry which is preliminary data.</text>
</comment>
<feature type="compositionally biased region" description="Basic and acidic residues" evidence="1">
    <location>
        <begin position="72"/>
        <end position="95"/>
    </location>
</feature>
<feature type="compositionally biased region" description="Basic residues" evidence="1">
    <location>
        <begin position="48"/>
        <end position="65"/>
    </location>
</feature>
<dbReference type="EMBL" id="CAOQHR010000001">
    <property type="protein sequence ID" value="CAI6265693.1"/>
    <property type="molecule type" value="Genomic_DNA"/>
</dbReference>
<name>A0A9W4XQ33_9PLEO</name>
<feature type="region of interest" description="Disordered" evidence="1">
    <location>
        <begin position="185"/>
        <end position="208"/>
    </location>
</feature>
<gene>
    <name evidence="2" type="ORF">PDIGIT_LOCUS1526</name>
</gene>
<reference evidence="2" key="1">
    <citation type="submission" date="2023-01" db="EMBL/GenBank/DDBJ databases">
        <authorList>
            <person name="Van Ghelder C."/>
            <person name="Rancurel C."/>
        </authorList>
    </citation>
    <scope>NUCLEOTIDE SEQUENCE</scope>
    <source>
        <strain evidence="2">CNCM I-4278</strain>
    </source>
</reference>
<feature type="region of interest" description="Disordered" evidence="1">
    <location>
        <begin position="46"/>
        <end position="99"/>
    </location>
</feature>
<evidence type="ECO:0000256" key="1">
    <source>
        <dbReference type="SAM" id="MobiDB-lite"/>
    </source>
</evidence>
<sequence>MNKKVENPSFLLEKEGMAGMEAQSQQTRPLGKFDIIPLRLARREPLGRRHIRQHHTRGSQPRRRLLLLPRGRPAEREDADTSKHAERRREGGEPRRFRRRRVRGRRRGVRGVRDIVGLRVIVNDGFLARLEEDVIAFSVDEPVDDELFPFGPAAAGAGEEVGRRGIDREREEVRGFREIRDEASVEEEVDEDEDVHKENEEKDHEPGFGPVVDAARGVLLRCDGRVEVLGLVLAEFGDGEVPVHYEGRVEGAHEERAARHYGEGFRGAGEVRGEADVAFGVVAEDELGEEAGVAGAGIHDA</sequence>
<organism evidence="2 3">
    <name type="scientific">Periconia digitata</name>
    <dbReference type="NCBI Taxonomy" id="1303443"/>
    <lineage>
        <taxon>Eukaryota</taxon>
        <taxon>Fungi</taxon>
        <taxon>Dikarya</taxon>
        <taxon>Ascomycota</taxon>
        <taxon>Pezizomycotina</taxon>
        <taxon>Dothideomycetes</taxon>
        <taxon>Pleosporomycetidae</taxon>
        <taxon>Pleosporales</taxon>
        <taxon>Massarineae</taxon>
        <taxon>Periconiaceae</taxon>
        <taxon>Periconia</taxon>
    </lineage>
</organism>
<accession>A0A9W4XQ33</accession>
<proteinExistence type="predicted"/>
<dbReference type="AlphaFoldDB" id="A0A9W4XQ33"/>
<evidence type="ECO:0000313" key="3">
    <source>
        <dbReference type="Proteomes" id="UP001152607"/>
    </source>
</evidence>
<dbReference type="Proteomes" id="UP001152607">
    <property type="component" value="Unassembled WGS sequence"/>
</dbReference>
<feature type="compositionally biased region" description="Basic and acidic residues" evidence="1">
    <location>
        <begin position="194"/>
        <end position="206"/>
    </location>
</feature>